<keyword evidence="10" id="KW-1185">Reference proteome</keyword>
<dbReference type="InterPro" id="IPR001394">
    <property type="entry name" value="Peptidase_C19_UCH"/>
</dbReference>
<evidence type="ECO:0000313" key="9">
    <source>
        <dbReference type="EMBL" id="KAF2274477.1"/>
    </source>
</evidence>
<feature type="compositionally biased region" description="Basic and acidic residues" evidence="7">
    <location>
        <begin position="253"/>
        <end position="262"/>
    </location>
</feature>
<evidence type="ECO:0000256" key="3">
    <source>
        <dbReference type="ARBA" id="ARBA00022786"/>
    </source>
</evidence>
<sequence>MHPSAGPHHQGRRHGEHHYPYHHQVPQIPPQTHSPVQYNPYAQYPVPPQHYGAPHMAPYAHQQLPPQWQNPYMHPHPQQAPYPQPIPPQYVMPPRPFHPQAGGSPVVVSSHPYVAPATPVNRTLDPTPPVVYSQTPPVPITPVPTASAPPLPTPQPVPSTPAETPRALNTPTTGMATPTPPPISPPRQTEPAKSERKGTFYPPLPWCSFDGPFPPRASRKKGKGRSTSLRQYNVYPSLEQVGKEQNTVSADQSAEKTEKDTPLEVNVNEEAAQTPVTPATEVIEQTTTQSPQLSTPTRPAASAPAIAPPSSKPAPSSHTRTATIPAVPMIPLKSARAASVVSTTQKSTKSTSEKTEAKKPDTQSSTGEAETTVEETPKASPPAKSAPKSWAELLRAKAAPAAPHSPISADGIVTTNGHSAPKSNSLADVLATFSVHAEKKVAFLQPRGLVNSGNLCYMNSILQVLLFCVPFYDFLDQVAKRAAHSFKSETPLIDAMIMFMRDFKVIDSAESPEKLRLRLKDAELEQYGDPLAPEYVYDVIRRLPRFENMKRGQQEDAEEFLGFLLAGLHDECAHVIKSGRRDSITADGVTSPKSERSGSMDNGWLEVGPKQKASITQSSGAIEVESPITKIFGGKLRSEYKRPGEKPSVTLEPYQPLQLDIGSPEVHNISDALRGLTHLETLDGATRGAKASTKQVFIDTLPPVLILHLKRFHYDANGPHKIWKKIGYPLELEIPREVFPPHMRGSFAARGGMPRYKLAAVVYHHGKNASGGHYTVDLRRQDGREWIRMDDTVIRRIRSEDVAEGGAEEDPKILAAALEQHKNDKGSGRNTNMYVLDDQDDMKDEGGWSKVNGSDKKDPSKKWSGVVNGSTTPSSTGKRTPLSKENVKDNKVAYILFYQKIEV</sequence>
<dbReference type="Proteomes" id="UP000800097">
    <property type="component" value="Unassembled WGS sequence"/>
</dbReference>
<evidence type="ECO:0000256" key="1">
    <source>
        <dbReference type="ARBA" id="ARBA00000707"/>
    </source>
</evidence>
<accession>A0A6A6JDW3</accession>
<evidence type="ECO:0000256" key="5">
    <source>
        <dbReference type="ARBA" id="ARBA00022807"/>
    </source>
</evidence>
<feature type="compositionally biased region" description="Pro residues" evidence="7">
    <location>
        <begin position="141"/>
        <end position="159"/>
    </location>
</feature>
<dbReference type="InterPro" id="IPR038765">
    <property type="entry name" value="Papain-like_cys_pep_sf"/>
</dbReference>
<evidence type="ECO:0000313" key="10">
    <source>
        <dbReference type="Proteomes" id="UP000800097"/>
    </source>
</evidence>
<keyword evidence="3 6" id="KW-0833">Ubl conjugation pathway</keyword>
<dbReference type="EMBL" id="ML986502">
    <property type="protein sequence ID" value="KAF2274477.1"/>
    <property type="molecule type" value="Genomic_DNA"/>
</dbReference>
<feature type="region of interest" description="Disordered" evidence="7">
    <location>
        <begin position="584"/>
        <end position="606"/>
    </location>
</feature>
<feature type="region of interest" description="Disordered" evidence="7">
    <location>
        <begin position="141"/>
        <end position="320"/>
    </location>
</feature>
<keyword evidence="2 6" id="KW-0645">Protease</keyword>
<dbReference type="Pfam" id="PF00443">
    <property type="entry name" value="UCH"/>
    <property type="match status" value="1"/>
</dbReference>
<dbReference type="PANTHER" id="PTHR24006">
    <property type="entry name" value="UBIQUITIN CARBOXYL-TERMINAL HYDROLASE"/>
    <property type="match status" value="1"/>
</dbReference>
<comment type="similarity">
    <text evidence="6">Belongs to the peptidase C19 family.</text>
</comment>
<dbReference type="GO" id="GO:0005829">
    <property type="term" value="C:cytosol"/>
    <property type="evidence" value="ECO:0007669"/>
    <property type="project" value="TreeGrafter"/>
</dbReference>
<dbReference type="InterPro" id="IPR050164">
    <property type="entry name" value="Peptidase_C19"/>
</dbReference>
<feature type="region of interest" description="Disordered" evidence="7">
    <location>
        <begin position="335"/>
        <end position="388"/>
    </location>
</feature>
<protein>
    <recommendedName>
        <fullName evidence="6">Ubiquitin carboxyl-terminal hydrolase</fullName>
        <ecNumber evidence="6">3.4.19.12</ecNumber>
    </recommendedName>
</protein>
<keyword evidence="5 6" id="KW-0788">Thiol protease</keyword>
<dbReference type="Gene3D" id="3.90.70.10">
    <property type="entry name" value="Cysteine proteinases"/>
    <property type="match status" value="1"/>
</dbReference>
<dbReference type="PROSITE" id="PS00973">
    <property type="entry name" value="USP_2"/>
    <property type="match status" value="1"/>
</dbReference>
<evidence type="ECO:0000256" key="2">
    <source>
        <dbReference type="ARBA" id="ARBA00022670"/>
    </source>
</evidence>
<dbReference type="GeneID" id="54546046"/>
<gene>
    <name evidence="9" type="ORF">EI97DRAFT_100543</name>
</gene>
<feature type="compositionally biased region" description="Low complexity" evidence="7">
    <location>
        <begin position="285"/>
        <end position="305"/>
    </location>
</feature>
<dbReference type="GO" id="GO:0005634">
    <property type="term" value="C:nucleus"/>
    <property type="evidence" value="ECO:0007669"/>
    <property type="project" value="TreeGrafter"/>
</dbReference>
<keyword evidence="4 6" id="KW-0378">Hydrolase</keyword>
<dbReference type="GO" id="GO:0016579">
    <property type="term" value="P:protein deubiquitination"/>
    <property type="evidence" value="ECO:0007669"/>
    <property type="project" value="InterPro"/>
</dbReference>
<reference evidence="9" key="1">
    <citation type="journal article" date="2020" name="Stud. Mycol.">
        <title>101 Dothideomycetes genomes: a test case for predicting lifestyles and emergence of pathogens.</title>
        <authorList>
            <person name="Haridas S."/>
            <person name="Albert R."/>
            <person name="Binder M."/>
            <person name="Bloem J."/>
            <person name="Labutti K."/>
            <person name="Salamov A."/>
            <person name="Andreopoulos B."/>
            <person name="Baker S."/>
            <person name="Barry K."/>
            <person name="Bills G."/>
            <person name="Bluhm B."/>
            <person name="Cannon C."/>
            <person name="Castanera R."/>
            <person name="Culley D."/>
            <person name="Daum C."/>
            <person name="Ezra D."/>
            <person name="Gonzalez J."/>
            <person name="Henrissat B."/>
            <person name="Kuo A."/>
            <person name="Liang C."/>
            <person name="Lipzen A."/>
            <person name="Lutzoni F."/>
            <person name="Magnuson J."/>
            <person name="Mondo S."/>
            <person name="Nolan M."/>
            <person name="Ohm R."/>
            <person name="Pangilinan J."/>
            <person name="Park H.-J."/>
            <person name="Ramirez L."/>
            <person name="Alfaro M."/>
            <person name="Sun H."/>
            <person name="Tritt A."/>
            <person name="Yoshinaga Y."/>
            <person name="Zwiers L.-H."/>
            <person name="Turgeon B."/>
            <person name="Goodwin S."/>
            <person name="Spatafora J."/>
            <person name="Crous P."/>
            <person name="Grigoriev I."/>
        </authorList>
    </citation>
    <scope>NUCLEOTIDE SEQUENCE</scope>
    <source>
        <strain evidence="9">CBS 379.55</strain>
    </source>
</reference>
<name>A0A6A6JDW3_WESOR</name>
<dbReference type="InterPro" id="IPR028889">
    <property type="entry name" value="USP"/>
</dbReference>
<dbReference type="PROSITE" id="PS00972">
    <property type="entry name" value="USP_1"/>
    <property type="match status" value="1"/>
</dbReference>
<feature type="compositionally biased region" description="Polar residues" evidence="7">
    <location>
        <begin position="867"/>
        <end position="878"/>
    </location>
</feature>
<dbReference type="RefSeq" id="XP_033652016.1">
    <property type="nucleotide sequence ID" value="XM_033792871.1"/>
</dbReference>
<evidence type="ECO:0000256" key="6">
    <source>
        <dbReference type="RuleBase" id="RU366025"/>
    </source>
</evidence>
<dbReference type="InterPro" id="IPR018200">
    <property type="entry name" value="USP_CS"/>
</dbReference>
<dbReference type="AlphaFoldDB" id="A0A6A6JDW3"/>
<dbReference type="OrthoDB" id="429671at2759"/>
<proteinExistence type="inferred from homology"/>
<feature type="compositionally biased region" description="Basic and acidic residues" evidence="7">
    <location>
        <begin position="351"/>
        <end position="361"/>
    </location>
</feature>
<evidence type="ECO:0000256" key="4">
    <source>
        <dbReference type="ARBA" id="ARBA00022801"/>
    </source>
</evidence>
<feature type="region of interest" description="Disordered" evidence="7">
    <location>
        <begin position="1"/>
        <end position="23"/>
    </location>
</feature>
<feature type="domain" description="USP" evidence="8">
    <location>
        <begin position="447"/>
        <end position="819"/>
    </location>
</feature>
<dbReference type="SUPFAM" id="SSF54001">
    <property type="entry name" value="Cysteine proteinases"/>
    <property type="match status" value="1"/>
</dbReference>
<feature type="compositionally biased region" description="Polar residues" evidence="7">
    <location>
        <begin position="243"/>
        <end position="252"/>
    </location>
</feature>
<dbReference type="GO" id="GO:0006508">
    <property type="term" value="P:proteolysis"/>
    <property type="evidence" value="ECO:0007669"/>
    <property type="project" value="UniProtKB-KW"/>
</dbReference>
<dbReference type="GO" id="GO:0004843">
    <property type="term" value="F:cysteine-type deubiquitinase activity"/>
    <property type="evidence" value="ECO:0007669"/>
    <property type="project" value="UniProtKB-UniRule"/>
</dbReference>
<feature type="compositionally biased region" description="Low complexity" evidence="7">
    <location>
        <begin position="338"/>
        <end position="350"/>
    </location>
</feature>
<dbReference type="EC" id="3.4.19.12" evidence="6"/>
<feature type="region of interest" description="Disordered" evidence="7">
    <location>
        <begin position="821"/>
        <end position="884"/>
    </location>
</feature>
<dbReference type="PANTHER" id="PTHR24006:SF687">
    <property type="entry name" value="UBIQUITIN CARBOXYL-TERMINAL HYDROLASE 10"/>
    <property type="match status" value="1"/>
</dbReference>
<dbReference type="PROSITE" id="PS50235">
    <property type="entry name" value="USP_3"/>
    <property type="match status" value="1"/>
</dbReference>
<evidence type="ECO:0000259" key="8">
    <source>
        <dbReference type="PROSITE" id="PS50235"/>
    </source>
</evidence>
<evidence type="ECO:0000256" key="7">
    <source>
        <dbReference type="SAM" id="MobiDB-lite"/>
    </source>
</evidence>
<organism evidence="9 10">
    <name type="scientific">Westerdykella ornata</name>
    <dbReference type="NCBI Taxonomy" id="318751"/>
    <lineage>
        <taxon>Eukaryota</taxon>
        <taxon>Fungi</taxon>
        <taxon>Dikarya</taxon>
        <taxon>Ascomycota</taxon>
        <taxon>Pezizomycotina</taxon>
        <taxon>Dothideomycetes</taxon>
        <taxon>Pleosporomycetidae</taxon>
        <taxon>Pleosporales</taxon>
        <taxon>Sporormiaceae</taxon>
        <taxon>Westerdykella</taxon>
    </lineage>
</organism>
<comment type="catalytic activity">
    <reaction evidence="1 6">
        <text>Thiol-dependent hydrolysis of ester, thioester, amide, peptide and isopeptide bonds formed by the C-terminal Gly of ubiquitin (a 76-residue protein attached to proteins as an intracellular targeting signal).</text>
        <dbReference type="EC" id="3.4.19.12"/>
    </reaction>
</comment>